<dbReference type="InterPro" id="IPR025129">
    <property type="entry name" value="DUF4055"/>
</dbReference>
<dbReference type="EMBL" id="MT143238">
    <property type="protein sequence ID" value="QJA94507.1"/>
    <property type="molecule type" value="Genomic_DNA"/>
</dbReference>
<evidence type="ECO:0000259" key="1">
    <source>
        <dbReference type="Pfam" id="PF13264"/>
    </source>
</evidence>
<accession>A0A6M3LGY1</accession>
<gene>
    <name evidence="2" type="ORF">MM415B03834_0002</name>
</gene>
<name>A0A6M3LGY1_9ZZZZ</name>
<reference evidence="2" key="1">
    <citation type="submission" date="2020-03" db="EMBL/GenBank/DDBJ databases">
        <title>The deep terrestrial virosphere.</title>
        <authorList>
            <person name="Holmfeldt K."/>
            <person name="Nilsson E."/>
            <person name="Simone D."/>
            <person name="Lopez-Fernandez M."/>
            <person name="Wu X."/>
            <person name="de Brujin I."/>
            <person name="Lundin D."/>
            <person name="Andersson A."/>
            <person name="Bertilsson S."/>
            <person name="Dopson M."/>
        </authorList>
    </citation>
    <scope>NUCLEOTIDE SEQUENCE</scope>
    <source>
        <strain evidence="2">MM415B03834</strain>
    </source>
</reference>
<sequence>MPSPRVNTRHAEYDARAAQWERCRDVLAGSDAVKAAGTRYLPRLSGQDDPEYAAYQLRADWYGATDRTLTGLAGAIFRRDPQVVFPESDLGKSLLKDLSWTGLSLTQMAYQACKDILGMGRCFLYVDHSLRPEGRPYVVRVEAENVINWSTAVKAERLEWVVIEESYEEFKGGDRYQVERKTQWRVLELSDPPGPRVYNVAIYRKNENRVPGADEFVEVSRTMPRRRGQTLDFIPGLFLGPNDLSAAVEKSPLLDLVDVNLSHYRTSADLEHGRHYVGLPTPWVAGFPHETKLRIGSNVAWVTDDPNGKVGMLEFTGQGLGALEKALEHKEKLMAVLGARLLEEQKKGAEAAATVQLRQSSETATLMQIIQVLEDAFTRVLGWVAWWAGLASRPDDPKISLTLNRDLVAKRATPEEIAALVQALQGGTMAFETVYANMEELELTREGVSAEDELTAIRGREEEVLGDRVGVGVQPADQVRIARTVEEVAQRAAGGAA</sequence>
<organism evidence="2">
    <name type="scientific">viral metagenome</name>
    <dbReference type="NCBI Taxonomy" id="1070528"/>
    <lineage>
        <taxon>unclassified sequences</taxon>
        <taxon>metagenomes</taxon>
        <taxon>organismal metagenomes</taxon>
    </lineage>
</organism>
<dbReference type="AlphaFoldDB" id="A0A6M3LGY1"/>
<evidence type="ECO:0000313" key="2">
    <source>
        <dbReference type="EMBL" id="QJA94507.1"/>
    </source>
</evidence>
<proteinExistence type="predicted"/>
<feature type="domain" description="DUF4055" evidence="1">
    <location>
        <begin position="252"/>
        <end position="388"/>
    </location>
</feature>
<protein>
    <recommendedName>
        <fullName evidence="1">DUF4055 domain-containing protein</fullName>
    </recommendedName>
</protein>
<dbReference type="Pfam" id="PF13264">
    <property type="entry name" value="DUF4055"/>
    <property type="match status" value="1"/>
</dbReference>